<dbReference type="Pfam" id="PF03031">
    <property type="entry name" value="NIF"/>
    <property type="match status" value="1"/>
</dbReference>
<dbReference type="AlphaFoldDB" id="A0A8X7ZKT8"/>
<name>A0A8X7ZKT8_POPTO</name>
<organism evidence="3 4">
    <name type="scientific">Populus tomentosa</name>
    <name type="common">Chinese white poplar</name>
    <dbReference type="NCBI Taxonomy" id="118781"/>
    <lineage>
        <taxon>Eukaryota</taxon>
        <taxon>Viridiplantae</taxon>
        <taxon>Streptophyta</taxon>
        <taxon>Embryophyta</taxon>
        <taxon>Tracheophyta</taxon>
        <taxon>Spermatophyta</taxon>
        <taxon>Magnoliopsida</taxon>
        <taxon>eudicotyledons</taxon>
        <taxon>Gunneridae</taxon>
        <taxon>Pentapetalae</taxon>
        <taxon>rosids</taxon>
        <taxon>fabids</taxon>
        <taxon>Malpighiales</taxon>
        <taxon>Salicaceae</taxon>
        <taxon>Saliceae</taxon>
        <taxon>Populus</taxon>
    </lineage>
</organism>
<evidence type="ECO:0000259" key="1">
    <source>
        <dbReference type="PROSITE" id="PS50053"/>
    </source>
</evidence>
<gene>
    <name evidence="3" type="ORF">POTOM_025242</name>
</gene>
<dbReference type="GO" id="GO:0016791">
    <property type="term" value="F:phosphatase activity"/>
    <property type="evidence" value="ECO:0007669"/>
    <property type="project" value="InterPro"/>
</dbReference>
<dbReference type="InterPro" id="IPR011948">
    <property type="entry name" value="Dullard_phosphatase"/>
</dbReference>
<dbReference type="OrthoDB" id="277011at2759"/>
<keyword evidence="4" id="KW-1185">Reference proteome</keyword>
<evidence type="ECO:0000259" key="2">
    <source>
        <dbReference type="PROSITE" id="PS50969"/>
    </source>
</evidence>
<comment type="caution">
    <text evidence="3">The sequence shown here is derived from an EMBL/GenBank/DDBJ whole genome shotgun (WGS) entry which is preliminary data.</text>
</comment>
<protein>
    <recommendedName>
        <fullName evidence="5">FCP1 homology domain-containing protein</fullName>
    </recommendedName>
</protein>
<proteinExistence type="predicted"/>
<evidence type="ECO:0000313" key="4">
    <source>
        <dbReference type="Proteomes" id="UP000886885"/>
    </source>
</evidence>
<dbReference type="InterPro" id="IPR000626">
    <property type="entry name" value="Ubiquitin-like_dom"/>
</dbReference>
<dbReference type="SMART" id="SM00577">
    <property type="entry name" value="CPDc"/>
    <property type="match status" value="1"/>
</dbReference>
<dbReference type="PROSITE" id="PS50007">
    <property type="entry name" value="PIPLC_X_DOMAIN"/>
    <property type="match status" value="1"/>
</dbReference>
<dbReference type="NCBIfam" id="TIGR02251">
    <property type="entry name" value="HIF-SF_euk"/>
    <property type="match status" value="1"/>
</dbReference>
<dbReference type="Proteomes" id="UP000886885">
    <property type="component" value="Chromosome 6D"/>
</dbReference>
<reference evidence="3" key="1">
    <citation type="journal article" date="2020" name="bioRxiv">
        <title>Hybrid origin of Populus tomentosa Carr. identified through genome sequencing and phylogenomic analysis.</title>
        <authorList>
            <person name="An X."/>
            <person name="Gao K."/>
            <person name="Chen Z."/>
            <person name="Li J."/>
            <person name="Yang X."/>
            <person name="Yang X."/>
            <person name="Zhou J."/>
            <person name="Guo T."/>
            <person name="Zhao T."/>
            <person name="Huang S."/>
            <person name="Miao D."/>
            <person name="Khan W.U."/>
            <person name="Rao P."/>
            <person name="Ye M."/>
            <person name="Lei B."/>
            <person name="Liao W."/>
            <person name="Wang J."/>
            <person name="Ji L."/>
            <person name="Li Y."/>
            <person name="Guo B."/>
            <person name="Mustafa N.S."/>
            <person name="Li S."/>
            <person name="Yun Q."/>
            <person name="Keller S.R."/>
            <person name="Mao J."/>
            <person name="Zhang R."/>
            <person name="Strauss S.H."/>
        </authorList>
    </citation>
    <scope>NUCLEOTIDE SEQUENCE</scope>
    <source>
        <strain evidence="3">GM15</strain>
        <tissue evidence="3">Leaf</tissue>
    </source>
</reference>
<dbReference type="EMBL" id="JAAWWB010000012">
    <property type="protein sequence ID" value="KAG6769592.1"/>
    <property type="molecule type" value="Genomic_DNA"/>
</dbReference>
<evidence type="ECO:0008006" key="5">
    <source>
        <dbReference type="Google" id="ProtNLM"/>
    </source>
</evidence>
<dbReference type="CDD" id="cd07521">
    <property type="entry name" value="HAD_FCP1-like"/>
    <property type="match status" value="1"/>
</dbReference>
<accession>A0A8X7ZKT8</accession>
<dbReference type="PROSITE" id="PS50969">
    <property type="entry name" value="FCP1"/>
    <property type="match status" value="1"/>
</dbReference>
<feature type="domain" description="Ubiquitin-like" evidence="1">
    <location>
        <begin position="387"/>
        <end position="463"/>
    </location>
</feature>
<dbReference type="InterPro" id="IPR004274">
    <property type="entry name" value="FCP1_dom"/>
</dbReference>
<dbReference type="PROSITE" id="PS50053">
    <property type="entry name" value="UBIQUITIN_2"/>
    <property type="match status" value="1"/>
</dbReference>
<dbReference type="PANTHER" id="PTHR12210">
    <property type="entry name" value="DULLARD PROTEIN PHOSPHATASE"/>
    <property type="match status" value="1"/>
</dbReference>
<sequence length="473" mass="53082">MMEEIGGGGGKQGGEVCVSRSVNEVWKGMMNGLGFVMKLFLQILRGTPSMAQFLLSYIGFTFPLLSSSPPSFKPLPVVEIPLQETTSNKITDKAHDSSCLPGYVCDFGASDDCLIEKLTVVLDLDETLICAYEASSLPAIIRTQAVEAGVKCFELECFSSEKDVEGKPRINYVTVFERPGLKEFLKQIGEFADLILFTAGLEGYARPLFDRIDVENRFSQRLYRPSTVSTEYREHVKDLSCLSKDLSRVVIVDNNPFSFLLQPLNGIPCVPFSARLPYDEQLLDVLLPLLKNLSPQKDVRPVLYERFHMPEWFQMHGIPASALTVYGAGEVKQKITELTNLNRNRLSLRGGHNLEELEDYRTLEECLDRGEATIHLDVSPLPGNPEFDIAVGLPNNDWKAMKVRETTTVAELKDKIMERWGIPTCRMTLTRLDTTMEEDSSSLIDYYISLMGVIRVAEHETKEVVEIEEGGET</sequence>
<dbReference type="InterPro" id="IPR050365">
    <property type="entry name" value="TIM50"/>
</dbReference>
<dbReference type="FunFam" id="3.40.50.1000:FF:000112">
    <property type="entry name" value="CTD small phosphatase-like protein 2"/>
    <property type="match status" value="1"/>
</dbReference>
<evidence type="ECO:0000313" key="3">
    <source>
        <dbReference type="EMBL" id="KAG6769592.1"/>
    </source>
</evidence>
<feature type="domain" description="FCP1 homology" evidence="2">
    <location>
        <begin position="113"/>
        <end position="293"/>
    </location>
</feature>
<dbReference type="CDD" id="cd17039">
    <property type="entry name" value="Ubl_ubiquitin_like"/>
    <property type="match status" value="1"/>
</dbReference>